<evidence type="ECO:0000313" key="3">
    <source>
        <dbReference type="Proteomes" id="UP001319180"/>
    </source>
</evidence>
<dbReference type="Proteomes" id="UP001319180">
    <property type="component" value="Unassembled WGS sequence"/>
</dbReference>
<dbReference type="AlphaFoldDB" id="A0AAP2D8L0"/>
<proteinExistence type="predicted"/>
<reference evidence="2 3" key="1">
    <citation type="submission" date="2021-05" db="EMBL/GenBank/DDBJ databases">
        <title>A Polyphasic approach of four new species of the genus Ohtaekwangia: Ohtaekwangia histidinii sp. nov., Ohtaekwangia cretensis sp. nov., Ohtaekwangia indiensis sp. nov., Ohtaekwangia reichenbachii sp. nov. from diverse environment.</title>
        <authorList>
            <person name="Octaviana S."/>
        </authorList>
    </citation>
    <scope>NUCLEOTIDE SEQUENCE [LARGE SCALE GENOMIC DNA]</scope>
    <source>
        <strain evidence="2 3">PWU37</strain>
    </source>
</reference>
<dbReference type="PROSITE" id="PS51257">
    <property type="entry name" value="PROKAR_LIPOPROTEIN"/>
    <property type="match status" value="1"/>
</dbReference>
<sequence length="460" mass="51137">MFLHKMISFNRTIRHVLLIAAAALSMAACDRDYESIFGESTDQRIREAMGEYQTLLTSAPNGWRAMLYTGSGGGYFYHLQFNEDGNVTMFSDFNETTAATPKSSEWVLKALQKITLTFETYSYIHLPADPDGETSGGTNGSGLLSDFEFTFVRTAGDSVIMKGLRYANELVLIKATAEERAQIADERVRTLLEATKAYTAANNGLRLELPNGKILPVRFEVTRKIFGAQYLSADNSQIVTFRTPFTLSLDGIQLRDALQIDGYSIRALHWDADNGVYTAQLANPVALYNDTDPLILEPTTTLASVMGRDYKVIAIPANPYENRIPGQSRDFVDIYDMAASELSQRATPIGLHEMFFVFDPINQEMAFNVNLSQVQGGIERYPIVAQWVYDYTIAADGTLELTSKRSNESANITSFEMRTILQHLEDDTFTLHYIAGGFDLIGGLYSKESVDFTVAGILGN</sequence>
<evidence type="ECO:0000256" key="1">
    <source>
        <dbReference type="SAM" id="SignalP"/>
    </source>
</evidence>
<dbReference type="RefSeq" id="WP_254089326.1">
    <property type="nucleotide sequence ID" value="NZ_JAHESC010000006.1"/>
</dbReference>
<comment type="caution">
    <text evidence="2">The sequence shown here is derived from an EMBL/GenBank/DDBJ whole genome shotgun (WGS) entry which is preliminary data.</text>
</comment>
<organism evidence="2 3">
    <name type="scientific">Dawidia soli</name>
    <dbReference type="NCBI Taxonomy" id="2782352"/>
    <lineage>
        <taxon>Bacteria</taxon>
        <taxon>Pseudomonadati</taxon>
        <taxon>Bacteroidota</taxon>
        <taxon>Cytophagia</taxon>
        <taxon>Cytophagales</taxon>
        <taxon>Chryseotaleaceae</taxon>
        <taxon>Dawidia</taxon>
    </lineage>
</organism>
<feature type="chain" id="PRO_5043050101" evidence="1">
    <location>
        <begin position="28"/>
        <end position="460"/>
    </location>
</feature>
<keyword evidence="1" id="KW-0732">Signal</keyword>
<dbReference type="EMBL" id="JAHESC010000006">
    <property type="protein sequence ID" value="MBT1686085.1"/>
    <property type="molecule type" value="Genomic_DNA"/>
</dbReference>
<accession>A0AAP2D8L0</accession>
<evidence type="ECO:0000313" key="2">
    <source>
        <dbReference type="EMBL" id="MBT1686085.1"/>
    </source>
</evidence>
<dbReference type="Pfam" id="PF14135">
    <property type="entry name" value="DUF4302"/>
    <property type="match status" value="1"/>
</dbReference>
<name>A0AAP2D8L0_9BACT</name>
<dbReference type="InterPro" id="IPR025396">
    <property type="entry name" value="DUF4302"/>
</dbReference>
<protein>
    <submittedName>
        <fullName evidence="2">DUF4302 domain-containing protein</fullName>
    </submittedName>
</protein>
<gene>
    <name evidence="2" type="ORF">KK078_05930</name>
</gene>
<keyword evidence="3" id="KW-1185">Reference proteome</keyword>
<feature type="signal peptide" evidence="1">
    <location>
        <begin position="1"/>
        <end position="27"/>
    </location>
</feature>